<dbReference type="GO" id="GO:0005886">
    <property type="term" value="C:plasma membrane"/>
    <property type="evidence" value="ECO:0007669"/>
    <property type="project" value="TreeGrafter"/>
</dbReference>
<feature type="transmembrane region" description="Helical" evidence="2">
    <location>
        <begin position="312"/>
        <end position="330"/>
    </location>
</feature>
<feature type="transmembrane region" description="Helical" evidence="2">
    <location>
        <begin position="97"/>
        <end position="119"/>
    </location>
</feature>
<dbReference type="Pfam" id="PF04657">
    <property type="entry name" value="DMT_YdcZ"/>
    <property type="match status" value="2"/>
</dbReference>
<keyword evidence="2" id="KW-1133">Transmembrane helix</keyword>
<dbReference type="PANTHER" id="PTHR34821">
    <property type="entry name" value="INNER MEMBRANE PROTEIN YDCZ"/>
    <property type="match status" value="1"/>
</dbReference>
<evidence type="ECO:0000313" key="4">
    <source>
        <dbReference type="Proteomes" id="UP000287470"/>
    </source>
</evidence>
<sequence length="331" mass="34357">MWLVLLGLCGGALTPTQTAVNTRLRKAVGSPFRASLVSFTVGTIALIAVTLLIGPYPLVPAAAWNEPWWVWLPGLFGVVFLTGNVLLMPHLGSLQTVMMPVLGQIAAGLCIDAFGLLGVQRRPFTVFRGIGALLALAGFIVTIALANRIGTAHAGRERVPGSTRPGTAAEGAPAREKSGTAGASLWLWRAFGVCTGMCSAVQTAILGRLGTALGSPIKASLVSFMVGMLALAVVVGVAERSYDITPALRRNNPVWMWAGGLLGGVVVLTNSLLSSHLGTGLTVVIVLAGQVLGSVVIDHFGLLETPRKPVRILHVVGLAVAFAGIALIRLT</sequence>
<accession>A0A430FNT6</accession>
<protein>
    <submittedName>
        <fullName evidence="3">Putative inner membrane exporter, YdcZ</fullName>
    </submittedName>
</protein>
<feature type="region of interest" description="Disordered" evidence="1">
    <location>
        <begin position="156"/>
        <end position="175"/>
    </location>
</feature>
<feature type="transmembrane region" description="Helical" evidence="2">
    <location>
        <begin position="280"/>
        <end position="300"/>
    </location>
</feature>
<comment type="caution">
    <text evidence="3">The sequence shown here is derived from an EMBL/GenBank/DDBJ whole genome shotgun (WGS) entry which is preliminary data.</text>
</comment>
<keyword evidence="4" id="KW-1185">Reference proteome</keyword>
<feature type="transmembrane region" description="Helical" evidence="2">
    <location>
        <begin position="68"/>
        <end position="91"/>
    </location>
</feature>
<evidence type="ECO:0000313" key="3">
    <source>
        <dbReference type="EMBL" id="RSX54500.1"/>
    </source>
</evidence>
<dbReference type="RefSeq" id="WP_125968878.1">
    <property type="nucleotide sequence ID" value="NZ_QXGK01000018.1"/>
</dbReference>
<name>A0A430FNT6_9BIFI</name>
<evidence type="ECO:0000256" key="1">
    <source>
        <dbReference type="SAM" id="MobiDB-lite"/>
    </source>
</evidence>
<keyword evidence="2" id="KW-0472">Membrane</keyword>
<feature type="transmembrane region" description="Helical" evidence="2">
    <location>
        <begin position="34"/>
        <end position="56"/>
    </location>
</feature>
<dbReference type="EMBL" id="QXGK01000018">
    <property type="protein sequence ID" value="RSX54500.1"/>
    <property type="molecule type" value="Genomic_DNA"/>
</dbReference>
<keyword evidence="2" id="KW-0812">Transmembrane</keyword>
<proteinExistence type="predicted"/>
<organism evidence="3 4">
    <name type="scientific">Bifidobacterium samirii</name>
    <dbReference type="NCBI Taxonomy" id="2306974"/>
    <lineage>
        <taxon>Bacteria</taxon>
        <taxon>Bacillati</taxon>
        <taxon>Actinomycetota</taxon>
        <taxon>Actinomycetes</taxon>
        <taxon>Bifidobacteriales</taxon>
        <taxon>Bifidobacteriaceae</taxon>
        <taxon>Bifidobacterium</taxon>
    </lineage>
</organism>
<feature type="transmembrane region" description="Helical" evidence="2">
    <location>
        <begin position="126"/>
        <end position="146"/>
    </location>
</feature>
<dbReference type="OrthoDB" id="6463253at2"/>
<reference evidence="3 4" key="1">
    <citation type="submission" date="2018-09" db="EMBL/GenBank/DDBJ databases">
        <title>Characterization of the phylogenetic diversity of five novel species belonging to the genus Bifidobacterium.</title>
        <authorList>
            <person name="Lugli G.A."/>
            <person name="Duranti S."/>
            <person name="Milani C."/>
        </authorList>
    </citation>
    <scope>NUCLEOTIDE SEQUENCE [LARGE SCALE GENOMIC DNA]</scope>
    <source>
        <strain evidence="3 4">2033B</strain>
    </source>
</reference>
<dbReference type="AlphaFoldDB" id="A0A430FNT6"/>
<dbReference type="InterPro" id="IPR006750">
    <property type="entry name" value="YdcZ"/>
</dbReference>
<dbReference type="Proteomes" id="UP000287470">
    <property type="component" value="Unassembled WGS sequence"/>
</dbReference>
<evidence type="ECO:0000256" key="2">
    <source>
        <dbReference type="SAM" id="Phobius"/>
    </source>
</evidence>
<gene>
    <name evidence="3" type="ORF">D2E24_1621</name>
</gene>
<feature type="transmembrane region" description="Helical" evidence="2">
    <location>
        <begin position="254"/>
        <end position="273"/>
    </location>
</feature>
<feature type="transmembrane region" description="Helical" evidence="2">
    <location>
        <begin position="186"/>
        <end position="207"/>
    </location>
</feature>
<dbReference type="PANTHER" id="PTHR34821:SF2">
    <property type="entry name" value="INNER MEMBRANE PROTEIN YDCZ"/>
    <property type="match status" value="1"/>
</dbReference>
<feature type="transmembrane region" description="Helical" evidence="2">
    <location>
        <begin position="219"/>
        <end position="238"/>
    </location>
</feature>